<dbReference type="GO" id="GO:0042026">
    <property type="term" value="P:protein refolding"/>
    <property type="evidence" value="ECO:0007669"/>
    <property type="project" value="TreeGrafter"/>
</dbReference>
<comment type="similarity">
    <text evidence="9 11">Belongs to the DnaJ family.</text>
</comment>
<protein>
    <recommendedName>
        <fullName evidence="10 11">Chaperone protein DnaJ</fullName>
    </recommendedName>
</protein>
<dbReference type="SUPFAM" id="SSF57938">
    <property type="entry name" value="DnaJ/Hsp40 cysteine-rich domain"/>
    <property type="match status" value="1"/>
</dbReference>
<feature type="zinc finger region" description="CR-type" evidence="12">
    <location>
        <begin position="174"/>
        <end position="252"/>
    </location>
</feature>
<name>A0A9D2QG16_9CORY</name>
<dbReference type="GO" id="GO:0009408">
    <property type="term" value="P:response to heat"/>
    <property type="evidence" value="ECO:0007669"/>
    <property type="project" value="InterPro"/>
</dbReference>
<dbReference type="CDD" id="cd10747">
    <property type="entry name" value="DnaJ_C"/>
    <property type="match status" value="1"/>
</dbReference>
<feature type="domain" description="CR-type" evidence="14">
    <location>
        <begin position="174"/>
        <end position="252"/>
    </location>
</feature>
<dbReference type="GO" id="GO:0051082">
    <property type="term" value="F:unfolded protein binding"/>
    <property type="evidence" value="ECO:0007669"/>
    <property type="project" value="UniProtKB-UniRule"/>
</dbReference>
<keyword evidence="2 11" id="KW-0235">DNA replication</keyword>
<dbReference type="SUPFAM" id="SSF46565">
    <property type="entry name" value="Chaperone J-domain"/>
    <property type="match status" value="1"/>
</dbReference>
<evidence type="ECO:0000256" key="7">
    <source>
        <dbReference type="ARBA" id="ARBA00023016"/>
    </source>
</evidence>
<dbReference type="PANTHER" id="PTHR43096:SF54">
    <property type="entry name" value="CHAPERONE PROTEIN DNAJ 1"/>
    <property type="match status" value="1"/>
</dbReference>
<dbReference type="GO" id="GO:0031072">
    <property type="term" value="F:heat shock protein binding"/>
    <property type="evidence" value="ECO:0007669"/>
    <property type="project" value="InterPro"/>
</dbReference>
<dbReference type="InterPro" id="IPR001305">
    <property type="entry name" value="HSP_DnaJ_Cys-rich_dom"/>
</dbReference>
<dbReference type="InterPro" id="IPR012724">
    <property type="entry name" value="DnaJ"/>
</dbReference>
<organism evidence="15 16">
    <name type="scientific">Candidatus Corynebacterium faecigallinarum</name>
    <dbReference type="NCBI Taxonomy" id="2838528"/>
    <lineage>
        <taxon>Bacteria</taxon>
        <taxon>Bacillati</taxon>
        <taxon>Actinomycetota</taxon>
        <taxon>Actinomycetes</taxon>
        <taxon>Mycobacteriales</taxon>
        <taxon>Corynebacteriaceae</taxon>
        <taxon>Corynebacterium</taxon>
    </lineage>
</organism>
<feature type="binding site" evidence="11">
    <location>
        <position position="190"/>
    </location>
    <ligand>
        <name>Zn(2+)</name>
        <dbReference type="ChEBI" id="CHEBI:29105"/>
        <label>1</label>
    </ligand>
</feature>
<dbReference type="NCBIfam" id="TIGR02349">
    <property type="entry name" value="DnaJ_bact"/>
    <property type="match status" value="1"/>
</dbReference>
<feature type="binding site" evidence="11">
    <location>
        <position position="240"/>
    </location>
    <ligand>
        <name>Zn(2+)</name>
        <dbReference type="ChEBI" id="CHEBI:29105"/>
        <label>1</label>
    </ligand>
</feature>
<dbReference type="InterPro" id="IPR002939">
    <property type="entry name" value="DnaJ_C"/>
</dbReference>
<dbReference type="NCBIfam" id="NF008035">
    <property type="entry name" value="PRK10767.1"/>
    <property type="match status" value="1"/>
</dbReference>
<feature type="binding site" evidence="11">
    <location>
        <position position="204"/>
    </location>
    <ligand>
        <name>Zn(2+)</name>
        <dbReference type="ChEBI" id="CHEBI:29105"/>
        <label>2</label>
    </ligand>
</feature>
<dbReference type="CDD" id="cd10719">
    <property type="entry name" value="DnaJ_zf"/>
    <property type="match status" value="1"/>
</dbReference>
<feature type="repeat" description="CXXCXGXG motif" evidence="11">
    <location>
        <begin position="240"/>
        <end position="247"/>
    </location>
</feature>
<gene>
    <name evidence="11 15" type="primary">dnaJ</name>
    <name evidence="15" type="ORF">H9751_04720</name>
</gene>
<feature type="domain" description="J" evidence="13">
    <location>
        <begin position="10"/>
        <end position="75"/>
    </location>
</feature>
<feature type="binding site" evidence="11">
    <location>
        <position position="226"/>
    </location>
    <ligand>
        <name>Zn(2+)</name>
        <dbReference type="ChEBI" id="CHEBI:29105"/>
        <label>2</label>
    </ligand>
</feature>
<dbReference type="InterPro" id="IPR036869">
    <property type="entry name" value="J_dom_sf"/>
</dbReference>
<comment type="caution">
    <text evidence="15">The sequence shown here is derived from an EMBL/GenBank/DDBJ whole genome shotgun (WGS) entry which is preliminary data.</text>
</comment>
<dbReference type="NCBIfam" id="NF010872">
    <property type="entry name" value="PRK14279.1"/>
    <property type="match status" value="1"/>
</dbReference>
<dbReference type="PRINTS" id="PR00625">
    <property type="entry name" value="JDOMAIN"/>
</dbReference>
<proteinExistence type="inferred from homology"/>
<dbReference type="FunFam" id="2.60.260.20:FF:000005">
    <property type="entry name" value="Chaperone protein dnaJ 1, mitochondrial"/>
    <property type="match status" value="1"/>
</dbReference>
<feature type="repeat" description="CXXCXGXG motif" evidence="11">
    <location>
        <begin position="204"/>
        <end position="211"/>
    </location>
</feature>
<comment type="subcellular location">
    <subcellularLocation>
        <location evidence="11">Cytoplasm</location>
    </subcellularLocation>
</comment>
<dbReference type="Pfam" id="PF00684">
    <property type="entry name" value="DnaJ_CXXCXGXG"/>
    <property type="match status" value="1"/>
</dbReference>
<comment type="function">
    <text evidence="11">Participates actively in the response to hyperosmotic and heat shock by preventing the aggregation of stress-denatured proteins and by disaggregating proteins, also in an autonomous, DnaK-independent fashion. Unfolded proteins bind initially to DnaJ; upon interaction with the DnaJ-bound protein, DnaK hydrolyzes its bound ATP, resulting in the formation of a stable complex. GrpE releases ADP from DnaK; ATP binding to DnaK triggers the release of the substrate protein, thus completing the reaction cycle. Several rounds of ATP-dependent interactions between DnaJ, DnaK and GrpE are required for fully efficient folding. Also involved, together with DnaK and GrpE, in the DNA replication of plasmids through activation of initiation proteins.</text>
</comment>
<feature type="repeat" description="CXXCXGXG motif" evidence="11">
    <location>
        <begin position="187"/>
        <end position="194"/>
    </location>
</feature>
<evidence type="ECO:0000256" key="1">
    <source>
        <dbReference type="ARBA" id="ARBA00022490"/>
    </source>
</evidence>
<dbReference type="GO" id="GO:0005524">
    <property type="term" value="F:ATP binding"/>
    <property type="evidence" value="ECO:0007669"/>
    <property type="project" value="InterPro"/>
</dbReference>
<keyword evidence="1 11" id="KW-0963">Cytoplasm</keyword>
<evidence type="ECO:0000256" key="12">
    <source>
        <dbReference type="PROSITE-ProRule" id="PRU00546"/>
    </source>
</evidence>
<dbReference type="InterPro" id="IPR036410">
    <property type="entry name" value="HSP_DnaJ_Cys-rich_dom_sf"/>
</dbReference>
<keyword evidence="6 11" id="KW-0862">Zinc</keyword>
<reference evidence="15" key="1">
    <citation type="journal article" date="2021" name="PeerJ">
        <title>Extensive microbial diversity within the chicken gut microbiome revealed by metagenomics and culture.</title>
        <authorList>
            <person name="Gilroy R."/>
            <person name="Ravi A."/>
            <person name="Getino M."/>
            <person name="Pursley I."/>
            <person name="Horton D.L."/>
            <person name="Alikhan N.F."/>
            <person name="Baker D."/>
            <person name="Gharbi K."/>
            <person name="Hall N."/>
            <person name="Watson M."/>
            <person name="Adriaenssens E.M."/>
            <person name="Foster-Nyarko E."/>
            <person name="Jarju S."/>
            <person name="Secka A."/>
            <person name="Antonio M."/>
            <person name="Oren A."/>
            <person name="Chaudhuri R.R."/>
            <person name="La Ragione R."/>
            <person name="Hildebrand F."/>
            <person name="Pallen M.J."/>
        </authorList>
    </citation>
    <scope>NUCLEOTIDE SEQUENCE</scope>
    <source>
        <strain evidence="15">ChiHjej13B12-4958</strain>
    </source>
</reference>
<evidence type="ECO:0000256" key="2">
    <source>
        <dbReference type="ARBA" id="ARBA00022705"/>
    </source>
</evidence>
<keyword evidence="7 11" id="KW-0346">Stress response</keyword>
<reference evidence="15" key="2">
    <citation type="submission" date="2021-04" db="EMBL/GenBank/DDBJ databases">
        <authorList>
            <person name="Gilroy R."/>
        </authorList>
    </citation>
    <scope>NUCLEOTIDE SEQUENCE</scope>
    <source>
        <strain evidence="15">ChiHjej13B12-4958</strain>
    </source>
</reference>
<dbReference type="Proteomes" id="UP000823858">
    <property type="component" value="Unassembled WGS sequence"/>
</dbReference>
<dbReference type="Pfam" id="PF01556">
    <property type="entry name" value="DnaJ_C"/>
    <property type="match status" value="1"/>
</dbReference>
<dbReference type="PANTHER" id="PTHR43096">
    <property type="entry name" value="DNAJ HOMOLOG 1, MITOCHONDRIAL-RELATED"/>
    <property type="match status" value="1"/>
</dbReference>
<dbReference type="Gene3D" id="2.10.230.10">
    <property type="entry name" value="Heat shock protein DnaJ, cysteine-rich domain"/>
    <property type="match status" value="1"/>
</dbReference>
<evidence type="ECO:0000256" key="11">
    <source>
        <dbReference type="HAMAP-Rule" id="MF_01152"/>
    </source>
</evidence>
<dbReference type="AlphaFoldDB" id="A0A9D2QG16"/>
<feature type="binding site" evidence="11">
    <location>
        <position position="187"/>
    </location>
    <ligand>
        <name>Zn(2+)</name>
        <dbReference type="ChEBI" id="CHEBI:29105"/>
        <label>1</label>
    </ligand>
</feature>
<evidence type="ECO:0000313" key="16">
    <source>
        <dbReference type="Proteomes" id="UP000823858"/>
    </source>
</evidence>
<dbReference type="HAMAP" id="MF_01152">
    <property type="entry name" value="DnaJ"/>
    <property type="match status" value="1"/>
</dbReference>
<dbReference type="Gene3D" id="1.10.287.110">
    <property type="entry name" value="DnaJ domain"/>
    <property type="match status" value="1"/>
</dbReference>
<dbReference type="PROSITE" id="PS00636">
    <property type="entry name" value="DNAJ_1"/>
    <property type="match status" value="1"/>
</dbReference>
<dbReference type="SMART" id="SM00271">
    <property type="entry name" value="DnaJ"/>
    <property type="match status" value="1"/>
</dbReference>
<dbReference type="InterPro" id="IPR018253">
    <property type="entry name" value="DnaJ_domain_CS"/>
</dbReference>
<evidence type="ECO:0000256" key="10">
    <source>
        <dbReference type="ARBA" id="ARBA00067609"/>
    </source>
</evidence>
<dbReference type="FunFam" id="2.10.230.10:FF:000002">
    <property type="entry name" value="Molecular chaperone DnaJ"/>
    <property type="match status" value="1"/>
</dbReference>
<comment type="cofactor">
    <cofactor evidence="11">
        <name>Zn(2+)</name>
        <dbReference type="ChEBI" id="CHEBI:29105"/>
    </cofactor>
    <text evidence="11">Binds 2 Zn(2+) ions per monomer.</text>
</comment>
<evidence type="ECO:0000313" key="15">
    <source>
        <dbReference type="EMBL" id="HJC84842.1"/>
    </source>
</evidence>
<dbReference type="Pfam" id="PF00226">
    <property type="entry name" value="DnaJ"/>
    <property type="match status" value="1"/>
</dbReference>
<dbReference type="GO" id="GO:0008270">
    <property type="term" value="F:zinc ion binding"/>
    <property type="evidence" value="ECO:0007669"/>
    <property type="project" value="UniProtKB-UniRule"/>
</dbReference>
<evidence type="ECO:0000259" key="14">
    <source>
        <dbReference type="PROSITE" id="PS51188"/>
    </source>
</evidence>
<accession>A0A9D2QG16</accession>
<dbReference type="CDD" id="cd06257">
    <property type="entry name" value="DnaJ"/>
    <property type="match status" value="1"/>
</dbReference>
<feature type="binding site" evidence="11">
    <location>
        <position position="229"/>
    </location>
    <ligand>
        <name>Zn(2+)</name>
        <dbReference type="ChEBI" id="CHEBI:29105"/>
        <label>2</label>
    </ligand>
</feature>
<dbReference type="Gene3D" id="2.60.260.20">
    <property type="entry name" value="Urease metallochaperone UreE, N-terminal domain"/>
    <property type="match status" value="2"/>
</dbReference>
<comment type="domain">
    <text evidence="11">The J domain is necessary and sufficient to stimulate DnaK ATPase activity. Zinc center 1 plays an important role in the autonomous, DnaK-independent chaperone activity of DnaJ. Zinc center 2 is essential for interaction with DnaK and for DnaJ activity.</text>
</comment>
<evidence type="ECO:0000256" key="3">
    <source>
        <dbReference type="ARBA" id="ARBA00022723"/>
    </source>
</evidence>
<dbReference type="GO" id="GO:0005737">
    <property type="term" value="C:cytoplasm"/>
    <property type="evidence" value="ECO:0007669"/>
    <property type="project" value="UniProtKB-SubCell"/>
</dbReference>
<evidence type="ECO:0000256" key="6">
    <source>
        <dbReference type="ARBA" id="ARBA00022833"/>
    </source>
</evidence>
<comment type="subunit">
    <text evidence="11">Homodimer.</text>
</comment>
<dbReference type="PROSITE" id="PS51188">
    <property type="entry name" value="ZF_CR"/>
    <property type="match status" value="1"/>
</dbReference>
<keyword evidence="3 11" id="KW-0479">Metal-binding</keyword>
<feature type="repeat" description="CXXCXGXG motif" evidence="11">
    <location>
        <begin position="226"/>
        <end position="233"/>
    </location>
</feature>
<dbReference type="InterPro" id="IPR008971">
    <property type="entry name" value="HSP40/DnaJ_pept-bd"/>
</dbReference>
<dbReference type="EMBL" id="DWVP01000010">
    <property type="protein sequence ID" value="HJC84842.1"/>
    <property type="molecule type" value="Genomic_DNA"/>
</dbReference>
<dbReference type="PROSITE" id="PS50076">
    <property type="entry name" value="DNAJ_2"/>
    <property type="match status" value="1"/>
</dbReference>
<evidence type="ECO:0000256" key="5">
    <source>
        <dbReference type="ARBA" id="ARBA00022771"/>
    </source>
</evidence>
<evidence type="ECO:0000256" key="8">
    <source>
        <dbReference type="ARBA" id="ARBA00023186"/>
    </source>
</evidence>
<evidence type="ECO:0000256" key="9">
    <source>
        <dbReference type="ARBA" id="ARBA00061004"/>
    </source>
</evidence>
<keyword evidence="4 11" id="KW-0677">Repeat</keyword>
<evidence type="ECO:0000259" key="13">
    <source>
        <dbReference type="PROSITE" id="PS50076"/>
    </source>
</evidence>
<evidence type="ECO:0000256" key="4">
    <source>
        <dbReference type="ARBA" id="ARBA00022737"/>
    </source>
</evidence>
<dbReference type="InterPro" id="IPR001623">
    <property type="entry name" value="DnaJ_domain"/>
</dbReference>
<sequence length="404" mass="41884">MAQKEWIDKDYYADLGVSSTADADEIKKAYRKIARDNHPDAHPGDTVAENRFKTASEAYSVLGDKDKRSEYDELKQMVASGGLGGYGGFSGFGTGGGAGGAGGFGGAGTSEGFDLGDLFNRSGRSGGGGFGDVFGDMFGGGAGRDGARSTRTRRTRGADVETDITLEFREATKGVTVPIRLTSPAACTTCHGSGATPGTSAPKCGTCSGSGMVSENRGAFGFSRPCADCNGTGTRIEDPCDDCAGTGRVTRTRTITVRVPAGVVDGQKVRLAGQGEAGERGRPAGDLFVTVHVKPDDLFTRSGDDLKMTVPVSFTELALGGTVTVPTLDTKVRVKIPAGTADGTTLRVRGRGVTKRNGNSGDLLVTVKVAVPKKLDEGAASALRHYAEEEKRAGFDPRADWSGN</sequence>
<dbReference type="GO" id="GO:0006260">
    <property type="term" value="P:DNA replication"/>
    <property type="evidence" value="ECO:0007669"/>
    <property type="project" value="UniProtKB-KW"/>
</dbReference>
<keyword evidence="8 11" id="KW-0143">Chaperone</keyword>
<feature type="binding site" evidence="11">
    <location>
        <position position="207"/>
    </location>
    <ligand>
        <name>Zn(2+)</name>
        <dbReference type="ChEBI" id="CHEBI:29105"/>
        <label>2</label>
    </ligand>
</feature>
<keyword evidence="5 11" id="KW-0863">Zinc-finger</keyword>
<feature type="binding site" evidence="11">
    <location>
        <position position="243"/>
    </location>
    <ligand>
        <name>Zn(2+)</name>
        <dbReference type="ChEBI" id="CHEBI:29105"/>
        <label>1</label>
    </ligand>
</feature>
<dbReference type="SUPFAM" id="SSF49493">
    <property type="entry name" value="HSP40/DnaJ peptide-binding domain"/>
    <property type="match status" value="2"/>
</dbReference>